<dbReference type="Proteomes" id="UP000283530">
    <property type="component" value="Unassembled WGS sequence"/>
</dbReference>
<evidence type="ECO:0000313" key="2">
    <source>
        <dbReference type="Proteomes" id="UP000283530"/>
    </source>
</evidence>
<dbReference type="PANTHER" id="PTHR31569:SF4">
    <property type="entry name" value="SWIM-TYPE DOMAIN-CONTAINING PROTEIN"/>
    <property type="match status" value="1"/>
</dbReference>
<dbReference type="EMBL" id="QPKB01000005">
    <property type="protein sequence ID" value="RWR84816.1"/>
    <property type="molecule type" value="Genomic_DNA"/>
</dbReference>
<name>A0A443P287_9MAGN</name>
<reference evidence="1 2" key="1">
    <citation type="journal article" date="2019" name="Nat. Plants">
        <title>Stout camphor tree genome fills gaps in understanding of flowering plant genome evolution.</title>
        <authorList>
            <person name="Chaw S.M."/>
            <person name="Liu Y.C."/>
            <person name="Wu Y.W."/>
            <person name="Wang H.Y."/>
            <person name="Lin C.I."/>
            <person name="Wu C.S."/>
            <person name="Ke H.M."/>
            <person name="Chang L.Y."/>
            <person name="Hsu C.Y."/>
            <person name="Yang H.T."/>
            <person name="Sudianto E."/>
            <person name="Hsu M.H."/>
            <person name="Wu K.P."/>
            <person name="Wang L.N."/>
            <person name="Leebens-Mack J.H."/>
            <person name="Tsai I.J."/>
        </authorList>
    </citation>
    <scope>NUCLEOTIDE SEQUENCE [LARGE SCALE GENOMIC DNA]</scope>
    <source>
        <strain evidence="2">cv. Chaw 1501</strain>
        <tissue evidence="1">Young leaves</tissue>
    </source>
</reference>
<organism evidence="1 2">
    <name type="scientific">Cinnamomum micranthum f. kanehirae</name>
    <dbReference type="NCBI Taxonomy" id="337451"/>
    <lineage>
        <taxon>Eukaryota</taxon>
        <taxon>Viridiplantae</taxon>
        <taxon>Streptophyta</taxon>
        <taxon>Embryophyta</taxon>
        <taxon>Tracheophyta</taxon>
        <taxon>Spermatophyta</taxon>
        <taxon>Magnoliopsida</taxon>
        <taxon>Magnoliidae</taxon>
        <taxon>Laurales</taxon>
        <taxon>Lauraceae</taxon>
        <taxon>Cinnamomum</taxon>
    </lineage>
</organism>
<protein>
    <submittedName>
        <fullName evidence="1">Protein FAR1-RELATED SEQUENCE 2 isoform X2</fullName>
    </submittedName>
</protein>
<dbReference type="OrthoDB" id="1923014at2759"/>
<gene>
    <name evidence="1" type="ORF">CKAN_01364500</name>
</gene>
<sequence>MDERIKLWGKDLRLSSDSIEDDQCEVITATSENIQVQTDYTEQFTTTMVFKCREELIQWARAVGRTVGFVLTIASSNQGEFGQKPYLLMQCERSGHYWSIKISSKKTDTRKCNCPFRLKSIKLEVGNDWVSMAVCGIHNHPAAYYMEGHSYAGRLLNDETGIMIDLSKNLVKPRDILSTLKARDPLNVSTIKTIYDARQKHRAAETTGRSQMQQLMFNLNKHDYILWHRSHVGVTSTELTISVAFVFIQFEKEDNFAWALSCLRSTMDGYSFASSYVPPAPQPRRFSTDTLLKFGQHKSSDQFPTIVHPNFGQHSYMDQLHTDLHPEFGSCSYVDQFFVELYSNFGSHSYVDQFSTDFYSEYGSHSYVHQFPPHLLPYITFVTDVIADGNCGFHSVAMALRMDERQNAWATLRYGMLTELNNNVDGYASLYGSYKRVSHTREVLTFFESDRPAPLLHWMNLTDMGHLIASWYNVVFILISESQSMTFLPLRSAPPPPHEQHVICIGHVNQNHFVEVSLVPNSPMPRIMIQWGAYKHQCATQWVLIYEQNFEDCKRIWNPSTVSQPTVHLDSD</sequence>
<dbReference type="CDD" id="cd22744">
    <property type="entry name" value="OTU"/>
    <property type="match status" value="1"/>
</dbReference>
<keyword evidence="2" id="KW-1185">Reference proteome</keyword>
<accession>A0A443P287</accession>
<dbReference type="InterPro" id="IPR052579">
    <property type="entry name" value="Zinc_finger_SWIM"/>
</dbReference>
<proteinExistence type="predicted"/>
<evidence type="ECO:0000313" key="1">
    <source>
        <dbReference type="EMBL" id="RWR84816.1"/>
    </source>
</evidence>
<dbReference type="PANTHER" id="PTHR31569">
    <property type="entry name" value="SWIM-TYPE DOMAIN-CONTAINING PROTEIN"/>
    <property type="match status" value="1"/>
</dbReference>
<comment type="caution">
    <text evidence="1">The sequence shown here is derived from an EMBL/GenBank/DDBJ whole genome shotgun (WGS) entry which is preliminary data.</text>
</comment>
<dbReference type="AlphaFoldDB" id="A0A443P287"/>